<feature type="region of interest" description="Disordered" evidence="2">
    <location>
        <begin position="888"/>
        <end position="921"/>
    </location>
</feature>
<comment type="caution">
    <text evidence="4">The sequence shown here is derived from an EMBL/GenBank/DDBJ whole genome shotgun (WGS) entry which is preliminary data.</text>
</comment>
<protein>
    <submittedName>
        <fullName evidence="4">Uncharacterized protein</fullName>
    </submittedName>
</protein>
<sequence length="1042" mass="112797">MSDPFWRDAKASVVLLPSGTQGEDILALAERWTGMGLLSPALYVMPENVGDSTQGPPRIDAIVLGTGEDLAPLAVSVDLFEALAEEQLAVLRLVKLRAATLSREVDEAQDAIADLVRSYVRLSMPLPSPAANIREQTTTLSNVTLVCAPSGFQLRQRVDWASSETGIVVVASPEDRSSPWSGDAFVRDDERFVGFTLMHLASVAGLWAGVPDGSFELMERQTSGSDGVYVSRVFLNAVLTESLGQRIAAGVLQGAADPRSLLIDPSVSPPPRGTAYIDPSQITAYVDRMVDGAMALDDGLLAFDAPAEAQDPPRRRFGFWMTLWRFLIFSGAKLGQMPWWTWRWISSRAHRTLTRTLHTEDGSAVSGPSYAEVLDIRDRQVIEQSRHLLEAERTARAEASTPAGLASVRTTPRLWAGLRELVFGSLDGSADLSSAGFAPVEGQVPVFGRVSDVLALPGEPWLSDDRDVPPDFPASIDWYAVALEDPRARLGAWVAAADSLPPELVPETDPASDPAGDGPPAGDDATAADGATADDSATAAARGVDGDPAAVAAPPVATPERGSPARLAAIAAAEEARRRAARESRTAALDSYDEWAAAQSHSFVWRLLGRLADERRSADLLVARLVREIGAVAPFEPGTLLRLRRTFHRTVLITVIVAAVLGALGLGILRGLADAAERDPDAQYGTWQRIVLWALAALLAVVVAVVLGALVRYHAGWSAFERRIDVERAKLRQLGARARRAREEGARLRSLHKQAVEWVTLLSTAIHRPWHVPAAWSERDHFDVVRGAMPFATQIATIDDSESASTLRMRSSMAGHLLRKGWRHDAFEALVQEMAADNGARQGFSLRALDEDLPHASNHTRQMLLRALDDEALLTRVATPRLVDLVRASQREEQETGRPKVRPVGSNPLDVLRRSGDHGRATAEDVPWDDFLLTSLSRASDPMTPLSVSSLTDLRLPERHHERVTSFLVIPERLRDRVSGSRDADLHVVPVTAATGAAVDLAWRVDVVGPVPKAAIRLWEADGRRRSAPTAPLSTDAPDTGV</sequence>
<proteinExistence type="predicted"/>
<gene>
    <name evidence="4" type="ORF">CMsap09_01770</name>
</gene>
<feature type="compositionally biased region" description="Low complexity" evidence="2">
    <location>
        <begin position="508"/>
        <end position="555"/>
    </location>
</feature>
<keyword evidence="3" id="KW-1133">Transmembrane helix</keyword>
<keyword evidence="3" id="KW-0472">Membrane</keyword>
<name>A0A251XR80_9MICO</name>
<feature type="transmembrane region" description="Helical" evidence="3">
    <location>
        <begin position="651"/>
        <end position="670"/>
    </location>
</feature>
<feature type="coiled-coil region" evidence="1">
    <location>
        <begin position="91"/>
        <end position="118"/>
    </location>
</feature>
<dbReference type="AlphaFoldDB" id="A0A251XR80"/>
<feature type="compositionally biased region" description="Basic and acidic residues" evidence="2">
    <location>
        <begin position="889"/>
        <end position="898"/>
    </location>
</feature>
<feature type="region of interest" description="Disordered" evidence="2">
    <location>
        <begin position="502"/>
        <end position="564"/>
    </location>
</feature>
<reference evidence="4 5" key="1">
    <citation type="submission" date="2016-08" db="EMBL/GenBank/DDBJ databases">
        <title>Genome sequence of Clavibacter michiganensis spp. strain CASJ009.</title>
        <authorList>
            <person name="Thapa S.P."/>
            <person name="Coaker G."/>
        </authorList>
    </citation>
    <scope>NUCLEOTIDE SEQUENCE [LARGE SCALE GENOMIC DNA]</scope>
    <source>
        <strain evidence="4">CASJ009</strain>
    </source>
</reference>
<accession>A0A251XR80</accession>
<organism evidence="4 5">
    <name type="scientific">Clavibacter michiganensis</name>
    <dbReference type="NCBI Taxonomy" id="28447"/>
    <lineage>
        <taxon>Bacteria</taxon>
        <taxon>Bacillati</taxon>
        <taxon>Actinomycetota</taxon>
        <taxon>Actinomycetes</taxon>
        <taxon>Micrococcales</taxon>
        <taxon>Microbacteriaceae</taxon>
        <taxon>Clavibacter</taxon>
    </lineage>
</organism>
<feature type="compositionally biased region" description="Basic and acidic residues" evidence="2">
    <location>
        <begin position="911"/>
        <end position="921"/>
    </location>
</feature>
<keyword evidence="3" id="KW-0812">Transmembrane</keyword>
<evidence type="ECO:0000256" key="2">
    <source>
        <dbReference type="SAM" id="MobiDB-lite"/>
    </source>
</evidence>
<evidence type="ECO:0000256" key="1">
    <source>
        <dbReference type="SAM" id="Coils"/>
    </source>
</evidence>
<dbReference type="Proteomes" id="UP000195106">
    <property type="component" value="Unassembled WGS sequence"/>
</dbReference>
<evidence type="ECO:0000313" key="5">
    <source>
        <dbReference type="Proteomes" id="UP000195106"/>
    </source>
</evidence>
<evidence type="ECO:0000313" key="4">
    <source>
        <dbReference type="EMBL" id="OUE07648.1"/>
    </source>
</evidence>
<feature type="transmembrane region" description="Helical" evidence="3">
    <location>
        <begin position="690"/>
        <end position="713"/>
    </location>
</feature>
<keyword evidence="1" id="KW-0175">Coiled coil</keyword>
<evidence type="ECO:0000256" key="3">
    <source>
        <dbReference type="SAM" id="Phobius"/>
    </source>
</evidence>
<dbReference type="EMBL" id="MDHJ01000001">
    <property type="protein sequence ID" value="OUE07648.1"/>
    <property type="molecule type" value="Genomic_DNA"/>
</dbReference>